<evidence type="ECO:0008006" key="6">
    <source>
        <dbReference type="Google" id="ProtNLM"/>
    </source>
</evidence>
<dbReference type="Pfam" id="PF02115">
    <property type="entry name" value="Rho_GDI"/>
    <property type="match status" value="1"/>
</dbReference>
<evidence type="ECO:0000313" key="5">
    <source>
        <dbReference type="Proteomes" id="UP000000707"/>
    </source>
</evidence>
<dbReference type="InterPro" id="IPR024792">
    <property type="entry name" value="RhoGDI_dom_sf"/>
</dbReference>
<organism evidence="5">
    <name type="scientific">Candida tenuis (strain ATCC 10573 / BCRC 21748 / CBS 615 / JCM 9827 / NBRC 10315 / NRRL Y-1498 / VKM Y-70)</name>
    <name type="common">Yeast</name>
    <name type="synonym">Yamadazyma tenuis</name>
    <dbReference type="NCBI Taxonomy" id="590646"/>
    <lineage>
        <taxon>Eukaryota</taxon>
        <taxon>Fungi</taxon>
        <taxon>Dikarya</taxon>
        <taxon>Ascomycota</taxon>
        <taxon>Saccharomycotina</taxon>
        <taxon>Pichiomycetes</taxon>
        <taxon>Debaryomycetaceae</taxon>
        <taxon>Yamadazyma</taxon>
    </lineage>
</organism>
<dbReference type="SUPFAM" id="SSF81296">
    <property type="entry name" value="E set domains"/>
    <property type="match status" value="1"/>
</dbReference>
<dbReference type="GO" id="GO:0007266">
    <property type="term" value="P:Rho protein signal transduction"/>
    <property type="evidence" value="ECO:0007669"/>
    <property type="project" value="InterPro"/>
</dbReference>
<comment type="similarity">
    <text evidence="2">Belongs to the Rho GDI family.</text>
</comment>
<dbReference type="GeneID" id="18246917"/>
<dbReference type="InterPro" id="IPR014756">
    <property type="entry name" value="Ig_E-set"/>
</dbReference>
<name>G3B230_CANTC</name>
<accession>G3B230</accession>
<dbReference type="AlphaFoldDB" id="G3B230"/>
<gene>
    <name evidence="4" type="ORF">CANTEDRAFT_113366</name>
</gene>
<dbReference type="RefSeq" id="XP_006685400.1">
    <property type="nucleotide sequence ID" value="XM_006685337.1"/>
</dbReference>
<evidence type="ECO:0000256" key="2">
    <source>
        <dbReference type="ARBA" id="ARBA00009758"/>
    </source>
</evidence>
<dbReference type="HOGENOM" id="CLU_1885699_0_0_1"/>
<dbReference type="GO" id="GO:0005094">
    <property type="term" value="F:Rho GDP-dissociation inhibitor activity"/>
    <property type="evidence" value="ECO:0007669"/>
    <property type="project" value="InterPro"/>
</dbReference>
<dbReference type="Proteomes" id="UP000000707">
    <property type="component" value="Unassembled WGS sequence"/>
</dbReference>
<dbReference type="OrthoDB" id="1683373at2759"/>
<dbReference type="EMBL" id="GL996515">
    <property type="protein sequence ID" value="EGV64594.1"/>
    <property type="molecule type" value="Genomic_DNA"/>
</dbReference>
<evidence type="ECO:0000256" key="1">
    <source>
        <dbReference type="ARBA" id="ARBA00004496"/>
    </source>
</evidence>
<evidence type="ECO:0000256" key="3">
    <source>
        <dbReference type="ARBA" id="ARBA00022490"/>
    </source>
</evidence>
<keyword evidence="5" id="KW-1185">Reference proteome</keyword>
<dbReference type="InterPro" id="IPR000406">
    <property type="entry name" value="Rho_GDI"/>
</dbReference>
<protein>
    <recommendedName>
        <fullName evidence="6">E set domain-containing protein</fullName>
    </recommendedName>
</protein>
<comment type="subcellular location">
    <subcellularLocation>
        <location evidence="1">Cytoplasm</location>
    </subcellularLocation>
</comment>
<dbReference type="eggNOG" id="KOG3205">
    <property type="taxonomic scope" value="Eukaryota"/>
</dbReference>
<sequence length="135" mass="15505">MGIPESGEYEILKFVLKIEGREELLTVPVAGAENIEMSIPEGTNYVVTIYFKINKPVKNFKYIQIGRKAGIVVKRTERILGESFEPREEPYSVEFDQETTPAGFLFRGKTPMTSTYYIDDKEIQTVDWTVEITKK</sequence>
<dbReference type="PANTHER" id="PTHR10980:SF3">
    <property type="entry name" value="LD16419P"/>
    <property type="match status" value="1"/>
</dbReference>
<evidence type="ECO:0000313" key="4">
    <source>
        <dbReference type="EMBL" id="EGV64594.1"/>
    </source>
</evidence>
<dbReference type="GO" id="GO:0005829">
    <property type="term" value="C:cytosol"/>
    <property type="evidence" value="ECO:0007669"/>
    <property type="project" value="TreeGrafter"/>
</dbReference>
<dbReference type="Gene3D" id="2.70.50.30">
    <property type="entry name" value="Coagulation Factor XIII, subunit A, domain 1"/>
    <property type="match status" value="1"/>
</dbReference>
<dbReference type="GO" id="GO:0016020">
    <property type="term" value="C:membrane"/>
    <property type="evidence" value="ECO:0007669"/>
    <property type="project" value="TreeGrafter"/>
</dbReference>
<keyword evidence="3" id="KW-0963">Cytoplasm</keyword>
<proteinExistence type="inferred from homology"/>
<dbReference type="STRING" id="590646.G3B230"/>
<reference evidence="4 5" key="1">
    <citation type="journal article" date="2011" name="Proc. Natl. Acad. Sci. U.S.A.">
        <title>Comparative genomics of xylose-fermenting fungi for enhanced biofuel production.</title>
        <authorList>
            <person name="Wohlbach D.J."/>
            <person name="Kuo A."/>
            <person name="Sato T.K."/>
            <person name="Potts K.M."/>
            <person name="Salamov A.A."/>
            <person name="LaButti K.M."/>
            <person name="Sun H."/>
            <person name="Clum A."/>
            <person name="Pangilinan J.L."/>
            <person name="Lindquist E.A."/>
            <person name="Lucas S."/>
            <person name="Lapidus A."/>
            <person name="Jin M."/>
            <person name="Gunawan C."/>
            <person name="Balan V."/>
            <person name="Dale B.E."/>
            <person name="Jeffries T.W."/>
            <person name="Zinkel R."/>
            <person name="Barry K.W."/>
            <person name="Grigoriev I.V."/>
            <person name="Gasch A.P."/>
        </authorList>
    </citation>
    <scope>NUCLEOTIDE SEQUENCE [LARGE SCALE GENOMIC DNA]</scope>
    <source>
        <strain evidence="5">ATCC 10573 / BCRC 21748 / CBS 615 / JCM 9827 / NBRC 10315 / NRRL Y-1498 / VKM Y-70</strain>
    </source>
</reference>
<dbReference type="KEGG" id="cten:18246917"/>
<dbReference type="PANTHER" id="PTHR10980">
    <property type="entry name" value="RHO GDP-DISSOCIATION INHIBITOR"/>
    <property type="match status" value="1"/>
</dbReference>